<dbReference type="Proteomes" id="UP000534783">
    <property type="component" value="Unassembled WGS sequence"/>
</dbReference>
<feature type="active site" description="Proton acceptor" evidence="4">
    <location>
        <position position="166"/>
    </location>
</feature>
<reference evidence="6 7" key="1">
    <citation type="journal article" date="2020" name="Nature">
        <title>Bacterial chemolithoautotrophy via manganese oxidation.</title>
        <authorList>
            <person name="Yu H."/>
            <person name="Leadbetter J.R."/>
        </authorList>
    </citation>
    <scope>NUCLEOTIDE SEQUENCE [LARGE SCALE GENOMIC DNA]</scope>
    <source>
        <strain evidence="6 7">Mn-1</strain>
    </source>
</reference>
<proteinExistence type="predicted"/>
<keyword evidence="1 4" id="KW-0378">Hydrolase</keyword>
<dbReference type="InterPro" id="IPR016035">
    <property type="entry name" value="Acyl_Trfase/lysoPLipase"/>
</dbReference>
<evidence type="ECO:0000313" key="6">
    <source>
        <dbReference type="EMBL" id="NKE70282.1"/>
    </source>
</evidence>
<sequence length="300" mass="32892">MNIGKVLLILGGGGVRGLAHIGVLKALERLGISISEYAGTSVGAIVAAMAASGMKAGEIEKIGLFLRQSDLFDFNYAGLLTNPGRIKGLCKGERLRQFIKRVIPADRFNRLQKPLFLGAVNIGDGEMTFWGMNHDRNPPLHDAIYASCAIPGIFPPQKIGEAFYVDGGVVDSLPLQLAKIRKPDLIIAVSLGPLNPLSGDEIQEDGIFSIMERFYEIKNREMLECRRCSEAETPLILIEPDVGDHRFFKVQRRRELIQKGEAETLAVLKSHAFLNKGKARRYTGIDERGSHAAPSLSLTV</sequence>
<feature type="domain" description="PNPLA" evidence="5">
    <location>
        <begin position="8"/>
        <end position="179"/>
    </location>
</feature>
<protein>
    <submittedName>
        <fullName evidence="6">Patatin-like phospholipase family protein</fullName>
    </submittedName>
</protein>
<dbReference type="RefSeq" id="WP_168058545.1">
    <property type="nucleotide sequence ID" value="NZ_VTOW01000001.1"/>
</dbReference>
<evidence type="ECO:0000313" key="7">
    <source>
        <dbReference type="Proteomes" id="UP000534783"/>
    </source>
</evidence>
<feature type="active site" description="Nucleophile" evidence="4">
    <location>
        <position position="41"/>
    </location>
</feature>
<dbReference type="EMBL" id="VTOW01000001">
    <property type="protein sequence ID" value="NKE70282.1"/>
    <property type="molecule type" value="Genomic_DNA"/>
</dbReference>
<comment type="caution">
    <text evidence="6">The sequence shown here is derived from an EMBL/GenBank/DDBJ whole genome shotgun (WGS) entry which is preliminary data.</text>
</comment>
<dbReference type="GO" id="GO:0016787">
    <property type="term" value="F:hydrolase activity"/>
    <property type="evidence" value="ECO:0007669"/>
    <property type="project" value="UniProtKB-UniRule"/>
</dbReference>
<dbReference type="InterPro" id="IPR050301">
    <property type="entry name" value="NTE"/>
</dbReference>
<evidence type="ECO:0000256" key="3">
    <source>
        <dbReference type="ARBA" id="ARBA00023098"/>
    </source>
</evidence>
<name>A0A7X6DNC8_9BACT</name>
<dbReference type="SUPFAM" id="SSF52151">
    <property type="entry name" value="FabD/lysophospholipase-like"/>
    <property type="match status" value="1"/>
</dbReference>
<evidence type="ECO:0000256" key="4">
    <source>
        <dbReference type="PROSITE-ProRule" id="PRU01161"/>
    </source>
</evidence>
<evidence type="ECO:0000256" key="2">
    <source>
        <dbReference type="ARBA" id="ARBA00022963"/>
    </source>
</evidence>
<evidence type="ECO:0000256" key="1">
    <source>
        <dbReference type="ARBA" id="ARBA00022801"/>
    </source>
</evidence>
<dbReference type="InterPro" id="IPR002641">
    <property type="entry name" value="PNPLA_dom"/>
</dbReference>
<feature type="short sequence motif" description="DGA/G" evidence="4">
    <location>
        <begin position="166"/>
        <end position="168"/>
    </location>
</feature>
<keyword evidence="7" id="KW-1185">Reference proteome</keyword>
<dbReference type="Gene3D" id="3.40.1090.10">
    <property type="entry name" value="Cytosolic phospholipase A2 catalytic domain"/>
    <property type="match status" value="2"/>
</dbReference>
<dbReference type="PROSITE" id="PS51635">
    <property type="entry name" value="PNPLA"/>
    <property type="match status" value="1"/>
</dbReference>
<dbReference type="PANTHER" id="PTHR14226">
    <property type="entry name" value="NEUROPATHY TARGET ESTERASE/SWISS CHEESE D.MELANOGASTER"/>
    <property type="match status" value="1"/>
</dbReference>
<feature type="short sequence motif" description="GXGXXG" evidence="4">
    <location>
        <begin position="12"/>
        <end position="17"/>
    </location>
</feature>
<evidence type="ECO:0000259" key="5">
    <source>
        <dbReference type="PROSITE" id="PS51635"/>
    </source>
</evidence>
<gene>
    <name evidence="6" type="ORF">MNODULE_05925</name>
</gene>
<organism evidence="6 7">
    <name type="scientific">Candidatus Manganitrophus noduliformans</name>
    <dbReference type="NCBI Taxonomy" id="2606439"/>
    <lineage>
        <taxon>Bacteria</taxon>
        <taxon>Pseudomonadati</taxon>
        <taxon>Nitrospirota</taxon>
        <taxon>Nitrospiria</taxon>
        <taxon>Candidatus Troglogloeales</taxon>
        <taxon>Candidatus Manganitrophaceae</taxon>
        <taxon>Candidatus Manganitrophus</taxon>
    </lineage>
</organism>
<keyword evidence="3 4" id="KW-0443">Lipid metabolism</keyword>
<feature type="short sequence motif" description="GXSXG" evidence="4">
    <location>
        <begin position="39"/>
        <end position="43"/>
    </location>
</feature>
<dbReference type="AlphaFoldDB" id="A0A7X6DNC8"/>
<accession>A0A7X6DNC8</accession>
<dbReference type="PANTHER" id="PTHR14226:SF29">
    <property type="entry name" value="NEUROPATHY TARGET ESTERASE SWS"/>
    <property type="match status" value="1"/>
</dbReference>
<keyword evidence="2 4" id="KW-0442">Lipid degradation</keyword>
<dbReference type="Pfam" id="PF01734">
    <property type="entry name" value="Patatin"/>
    <property type="match status" value="1"/>
</dbReference>
<dbReference type="GO" id="GO:0016042">
    <property type="term" value="P:lipid catabolic process"/>
    <property type="evidence" value="ECO:0007669"/>
    <property type="project" value="UniProtKB-UniRule"/>
</dbReference>